<dbReference type="RefSeq" id="WP_012161192.1">
    <property type="nucleotide sequence ID" value="NC_009925.1"/>
</dbReference>
<name>B0CC49_ACAM1</name>
<accession>B0CC49</accession>
<keyword evidence="2" id="KW-1185">Reference proteome</keyword>
<dbReference type="EMBL" id="CP000828">
    <property type="protein sequence ID" value="ABW25591.1"/>
    <property type="molecule type" value="Genomic_DNA"/>
</dbReference>
<evidence type="ECO:0000313" key="1">
    <source>
        <dbReference type="EMBL" id="ABW25591.1"/>
    </source>
</evidence>
<gene>
    <name evidence="1" type="ordered locus">AM1_0541</name>
</gene>
<dbReference type="AlphaFoldDB" id="B0CC49"/>
<organism evidence="1 2">
    <name type="scientific">Acaryochloris marina (strain MBIC 11017)</name>
    <dbReference type="NCBI Taxonomy" id="329726"/>
    <lineage>
        <taxon>Bacteria</taxon>
        <taxon>Bacillati</taxon>
        <taxon>Cyanobacteriota</taxon>
        <taxon>Cyanophyceae</taxon>
        <taxon>Acaryochloridales</taxon>
        <taxon>Acaryochloridaceae</taxon>
        <taxon>Acaryochloris</taxon>
    </lineage>
</organism>
<dbReference type="eggNOG" id="COG4966">
    <property type="taxonomic scope" value="Bacteria"/>
</dbReference>
<evidence type="ECO:0000313" key="2">
    <source>
        <dbReference type="Proteomes" id="UP000000268"/>
    </source>
</evidence>
<sequence length="270" mass="28687">MAKRINQSQMMKATDASSMSSMLTSAGLQASDWSNPVLYLEIPITSQVPDICPAGGPNAGSPPPQPATYDQVVYDIRPSTQDWLAPNSIHRYGRVPASDGSINPCSNPVASDTLVDAIAAEIDNTPTCPTPGVMMGKGGFQACVQGSQVNLIMRSQISDVEIHRLSSTATSRTGTSQPSPVLTATQQPGTNQIELNWQWSGALSGVTFEVNQEIPSTSQKSKIYTGSDSRNSTEMQGLAGEQHCYTVTAKVGQISSPESNKVCFTPVTVY</sequence>
<dbReference type="Proteomes" id="UP000000268">
    <property type="component" value="Chromosome"/>
</dbReference>
<proteinExistence type="predicted"/>
<dbReference type="STRING" id="329726.AM1_0541"/>
<protein>
    <submittedName>
        <fullName evidence="1">Uncharacterized protein</fullName>
    </submittedName>
</protein>
<dbReference type="KEGG" id="amr:AM1_0541"/>
<reference evidence="1 2" key="1">
    <citation type="journal article" date="2008" name="Proc. Natl. Acad. Sci. U.S.A.">
        <title>Niche adaptation and genome expansion in the chlorophyll d-producing cyanobacterium Acaryochloris marina.</title>
        <authorList>
            <person name="Swingley W.D."/>
            <person name="Chen M."/>
            <person name="Cheung P.C."/>
            <person name="Conrad A.L."/>
            <person name="Dejesa L.C."/>
            <person name="Hao J."/>
            <person name="Honchak B.M."/>
            <person name="Karbach L.E."/>
            <person name="Kurdoglu A."/>
            <person name="Lahiri S."/>
            <person name="Mastrian S.D."/>
            <person name="Miyashita H."/>
            <person name="Page L."/>
            <person name="Ramakrishna P."/>
            <person name="Satoh S."/>
            <person name="Sattley W.M."/>
            <person name="Shimada Y."/>
            <person name="Taylor H.L."/>
            <person name="Tomo T."/>
            <person name="Tsuchiya T."/>
            <person name="Wang Z.T."/>
            <person name="Raymond J."/>
            <person name="Mimuro M."/>
            <person name="Blankenship R.E."/>
            <person name="Touchman J.W."/>
        </authorList>
    </citation>
    <scope>NUCLEOTIDE SEQUENCE [LARGE SCALE GENOMIC DNA]</scope>
    <source>
        <strain evidence="2">MBIC 11017</strain>
    </source>
</reference>
<dbReference type="HOGENOM" id="CLU_069536_0_0_3"/>